<dbReference type="PANTHER" id="PTHR38664:SF1">
    <property type="entry name" value="SLR0058 PROTEIN"/>
    <property type="match status" value="1"/>
</dbReference>
<sequence>MIELVKKTLLAGVGVAALTKEKLEEVAKDFVEKGKMTEQEGKDLVKDLVTRSEESRQELQKQIGEKVEEILKKMDLAKKSEMNVLKQEIAELREALKSRES</sequence>
<evidence type="ECO:0000313" key="1">
    <source>
        <dbReference type="EMBL" id="AGF79667.1"/>
    </source>
</evidence>
<dbReference type="AlphaFoldDB" id="M1PDJ7"/>
<dbReference type="Proteomes" id="UP000011721">
    <property type="component" value="Chromosome"/>
</dbReference>
<dbReference type="KEGG" id="dsf:UWK_03138"/>
<dbReference type="STRING" id="1167006.UWK_03138"/>
<dbReference type="OrthoDB" id="198919at2"/>
<accession>M1PDJ7</accession>
<gene>
    <name evidence="1" type="ordered locus">UWK_03138</name>
</gene>
<evidence type="ECO:0000313" key="2">
    <source>
        <dbReference type="Proteomes" id="UP000011721"/>
    </source>
</evidence>
<keyword evidence="2" id="KW-1185">Reference proteome</keyword>
<dbReference type="HOGENOM" id="CLU_131526_4_0_7"/>
<dbReference type="EMBL" id="CP003985">
    <property type="protein sequence ID" value="AGF79667.1"/>
    <property type="molecule type" value="Genomic_DNA"/>
</dbReference>
<organism evidence="1 2">
    <name type="scientific">Desulfocapsa sulfexigens (strain DSM 10523 / SB164P1)</name>
    <dbReference type="NCBI Taxonomy" id="1167006"/>
    <lineage>
        <taxon>Bacteria</taxon>
        <taxon>Pseudomonadati</taxon>
        <taxon>Thermodesulfobacteriota</taxon>
        <taxon>Desulfobulbia</taxon>
        <taxon>Desulfobulbales</taxon>
        <taxon>Desulfocapsaceae</taxon>
        <taxon>Desulfocapsa</taxon>
    </lineage>
</organism>
<proteinExistence type="predicted"/>
<evidence type="ECO:0008006" key="3">
    <source>
        <dbReference type="Google" id="ProtNLM"/>
    </source>
</evidence>
<dbReference type="PANTHER" id="PTHR38664">
    <property type="entry name" value="SLR0058 PROTEIN"/>
    <property type="match status" value="1"/>
</dbReference>
<name>M1PDJ7_DESSD</name>
<dbReference type="InterPro" id="IPR008769">
    <property type="entry name" value="PhaF_PhaI"/>
</dbReference>
<dbReference type="NCBIfam" id="NF047773">
    <property type="entry name" value="phas_rel_Lepto"/>
    <property type="match status" value="1"/>
</dbReference>
<reference evidence="2" key="1">
    <citation type="journal article" date="2013" name="Stand. Genomic Sci.">
        <title>Complete genome sequence of Desulfocapsa sulfexigens, a marine deltaproteobacterium specialized in disproportionating inorganic sulfur compounds.</title>
        <authorList>
            <person name="Finster K.W."/>
            <person name="Kjeldsen K.U."/>
            <person name="Kube M."/>
            <person name="Reinhardt R."/>
            <person name="Mussmann M."/>
            <person name="Amann R."/>
            <person name="Schreiber L."/>
        </authorList>
    </citation>
    <scope>NUCLEOTIDE SEQUENCE [LARGE SCALE GENOMIC DNA]</scope>
    <source>
        <strain evidence="2">DSM 10523 / SB164P1</strain>
    </source>
</reference>
<dbReference type="eggNOG" id="COG3937">
    <property type="taxonomic scope" value="Bacteria"/>
</dbReference>
<protein>
    <recommendedName>
        <fullName evidence="3">Polyhydroxyalkanoate synthesis regulator phasin</fullName>
    </recommendedName>
</protein>
<dbReference type="RefSeq" id="WP_015405351.1">
    <property type="nucleotide sequence ID" value="NC_020304.1"/>
</dbReference>